<dbReference type="AlphaFoldDB" id="A0A314Z452"/>
<proteinExistence type="predicted"/>
<dbReference type="EMBL" id="PJQY01000387">
    <property type="protein sequence ID" value="PQQ11661.1"/>
    <property type="molecule type" value="Genomic_DNA"/>
</dbReference>
<gene>
    <name evidence="1" type="ORF">Pyn_03615</name>
</gene>
<dbReference type="STRING" id="2094558.A0A314Z452"/>
<keyword evidence="2" id="KW-1185">Reference proteome</keyword>
<evidence type="ECO:0000313" key="2">
    <source>
        <dbReference type="Proteomes" id="UP000250321"/>
    </source>
</evidence>
<organism evidence="1 2">
    <name type="scientific">Prunus yedoensis var. nudiflora</name>
    <dbReference type="NCBI Taxonomy" id="2094558"/>
    <lineage>
        <taxon>Eukaryota</taxon>
        <taxon>Viridiplantae</taxon>
        <taxon>Streptophyta</taxon>
        <taxon>Embryophyta</taxon>
        <taxon>Tracheophyta</taxon>
        <taxon>Spermatophyta</taxon>
        <taxon>Magnoliopsida</taxon>
        <taxon>eudicotyledons</taxon>
        <taxon>Gunneridae</taxon>
        <taxon>Pentapetalae</taxon>
        <taxon>rosids</taxon>
        <taxon>fabids</taxon>
        <taxon>Rosales</taxon>
        <taxon>Rosaceae</taxon>
        <taxon>Amygdaloideae</taxon>
        <taxon>Amygdaleae</taxon>
        <taxon>Prunus</taxon>
    </lineage>
</organism>
<name>A0A314Z452_PRUYE</name>
<reference evidence="1 2" key="1">
    <citation type="submission" date="2018-02" db="EMBL/GenBank/DDBJ databases">
        <title>Draft genome of wild Prunus yedoensis var. nudiflora.</title>
        <authorList>
            <person name="Baek S."/>
            <person name="Kim J.-H."/>
            <person name="Choi K."/>
            <person name="Kim G.-B."/>
            <person name="Cho A."/>
            <person name="Jang H."/>
            <person name="Shin C.-H."/>
            <person name="Yu H.-J."/>
            <person name="Mun J.-H."/>
        </authorList>
    </citation>
    <scope>NUCLEOTIDE SEQUENCE [LARGE SCALE GENOMIC DNA]</scope>
    <source>
        <strain evidence="2">cv. Jeju island</strain>
        <tissue evidence="1">Leaf</tissue>
    </source>
</reference>
<accession>A0A314Z452</accession>
<sequence length="97" mass="10674">MPNVFSVTLEHGCNFLLHLFLDPIAANEESSGQSGWFCVLLPLSSGAGGGPNGCNQMCLPVARFQDLQDHGSLRCGQEALEETCSICLVEFERRRMW</sequence>
<comment type="caution">
    <text evidence="1">The sequence shown here is derived from an EMBL/GenBank/DDBJ whole genome shotgun (WGS) entry which is preliminary data.</text>
</comment>
<evidence type="ECO:0000313" key="1">
    <source>
        <dbReference type="EMBL" id="PQQ11661.1"/>
    </source>
</evidence>
<protein>
    <submittedName>
        <fullName evidence="1">Uncharacterized protein</fullName>
    </submittedName>
</protein>
<dbReference type="Proteomes" id="UP000250321">
    <property type="component" value="Unassembled WGS sequence"/>
</dbReference>
<dbReference type="OrthoDB" id="8062037at2759"/>